<dbReference type="HOGENOM" id="CLU_1094209_0_0_1"/>
<reference evidence="2" key="1">
    <citation type="journal article" date="2014" name="Genome Announc.">
        <title>Draft genome sequence of Colletotrichum sublineola, a destructive pathogen of cultivated sorghum.</title>
        <authorList>
            <person name="Baroncelli R."/>
            <person name="Sanz-Martin J.M."/>
            <person name="Rech G.E."/>
            <person name="Sukno S.A."/>
            <person name="Thon M.R."/>
        </authorList>
    </citation>
    <scope>NUCLEOTIDE SEQUENCE [LARGE SCALE GENOMIC DNA]</scope>
    <source>
        <strain evidence="2">TX430BB</strain>
    </source>
</reference>
<dbReference type="AlphaFoldDB" id="A0A066WV70"/>
<dbReference type="Proteomes" id="UP000027238">
    <property type="component" value="Unassembled WGS sequence"/>
</dbReference>
<keyword evidence="2" id="KW-1185">Reference proteome</keyword>
<sequence length="254" mass="28991">MVIINDNRPDGNINIGPSETEVVEMLSLVVDRLSLRPPIRPARRALIVDVRSNSELWFLECAIYSRRHGTAKEIMSVDDLCIDVDGITPSPRCLETQGFWDLQDFDRTLRCDDGTCTATDIAQRVFGEVNADEPLRDLKECCRAANDIQIRLQMKIRAPTNEWRMDHTTPSLIRITEQNITSDLEDMCRDITGNDLLSMPMALDCAMMRQDLRDQSRHYHFEYSKPTRKTSKKGQYEHHALEAACGSKCTEVAD</sequence>
<organism evidence="1 2">
    <name type="scientific">Colletotrichum sublineola</name>
    <name type="common">Sorghum anthracnose fungus</name>
    <dbReference type="NCBI Taxonomy" id="1173701"/>
    <lineage>
        <taxon>Eukaryota</taxon>
        <taxon>Fungi</taxon>
        <taxon>Dikarya</taxon>
        <taxon>Ascomycota</taxon>
        <taxon>Pezizomycotina</taxon>
        <taxon>Sordariomycetes</taxon>
        <taxon>Hypocreomycetidae</taxon>
        <taxon>Glomerellales</taxon>
        <taxon>Glomerellaceae</taxon>
        <taxon>Colletotrichum</taxon>
        <taxon>Colletotrichum graminicola species complex</taxon>
    </lineage>
</organism>
<evidence type="ECO:0000313" key="2">
    <source>
        <dbReference type="Proteomes" id="UP000027238"/>
    </source>
</evidence>
<comment type="caution">
    <text evidence="1">The sequence shown here is derived from an EMBL/GenBank/DDBJ whole genome shotgun (WGS) entry which is preliminary data.</text>
</comment>
<gene>
    <name evidence="1" type="ORF">CSUB01_05970</name>
</gene>
<accession>A0A066WV70</accession>
<proteinExistence type="predicted"/>
<name>A0A066WV70_COLSU</name>
<dbReference type="OrthoDB" id="10637885at2759"/>
<dbReference type="EMBL" id="JMSE01001474">
    <property type="protein sequence ID" value="KDN60778.1"/>
    <property type="molecule type" value="Genomic_DNA"/>
</dbReference>
<protein>
    <submittedName>
        <fullName evidence="1">Uncharacterized protein</fullName>
    </submittedName>
</protein>
<evidence type="ECO:0000313" key="1">
    <source>
        <dbReference type="EMBL" id="KDN60778.1"/>
    </source>
</evidence>